<feature type="transmembrane region" description="Helical" evidence="1">
    <location>
        <begin position="70"/>
        <end position="92"/>
    </location>
</feature>
<protein>
    <recommendedName>
        <fullName evidence="4">DUF4260 family protein</fullName>
    </recommendedName>
</protein>
<keyword evidence="1" id="KW-1133">Transmembrane helix</keyword>
<keyword evidence="1" id="KW-0472">Membrane</keyword>
<comment type="caution">
    <text evidence="2">The sequence shown here is derived from an EMBL/GenBank/DDBJ whole genome shotgun (WGS) entry which is preliminary data.</text>
</comment>
<keyword evidence="1" id="KW-0812">Transmembrane</keyword>
<evidence type="ECO:0008006" key="4">
    <source>
        <dbReference type="Google" id="ProtNLM"/>
    </source>
</evidence>
<dbReference type="Pfam" id="PF14079">
    <property type="entry name" value="DUF4260"/>
    <property type="match status" value="1"/>
</dbReference>
<dbReference type="Proteomes" id="UP001065593">
    <property type="component" value="Unassembled WGS sequence"/>
</dbReference>
<reference evidence="2" key="1">
    <citation type="submission" date="2022-08" db="EMBL/GenBank/DDBJ databases">
        <title>Draft genome sequence of Lysinibacillus sp. strain KH24.</title>
        <authorList>
            <person name="Kanbe H."/>
            <person name="Itoh H."/>
        </authorList>
    </citation>
    <scope>NUCLEOTIDE SEQUENCE</scope>
    <source>
        <strain evidence="2">KH24</strain>
    </source>
</reference>
<accession>A0ABQ5NLC0</accession>
<dbReference type="InterPro" id="IPR025356">
    <property type="entry name" value="DUF4260"/>
</dbReference>
<dbReference type="EMBL" id="BRZA01000002">
    <property type="protein sequence ID" value="GLC88834.1"/>
    <property type="molecule type" value="Genomic_DNA"/>
</dbReference>
<feature type="transmembrane region" description="Helical" evidence="1">
    <location>
        <begin position="7"/>
        <end position="25"/>
    </location>
</feature>
<sequence length="119" mass="13882">MNVKLRHIIKLEYASIALLCLLFYWYYQFPWLYLILFLLTPDISMVGYLINGKVGALFYNMSHSFICPAFLLFIGIVCTENVCMMIALIWLMHIGVDRALGYGLKYKDAFTHTHIQHIP</sequence>
<keyword evidence="3" id="KW-1185">Reference proteome</keyword>
<evidence type="ECO:0000313" key="2">
    <source>
        <dbReference type="EMBL" id="GLC88834.1"/>
    </source>
</evidence>
<evidence type="ECO:0000313" key="3">
    <source>
        <dbReference type="Proteomes" id="UP001065593"/>
    </source>
</evidence>
<proteinExistence type="predicted"/>
<organism evidence="2 3">
    <name type="scientific">Lysinibacillus piscis</name>
    <dbReference type="NCBI Taxonomy" id="2518931"/>
    <lineage>
        <taxon>Bacteria</taxon>
        <taxon>Bacillati</taxon>
        <taxon>Bacillota</taxon>
        <taxon>Bacilli</taxon>
        <taxon>Bacillales</taxon>
        <taxon>Bacillaceae</taxon>
        <taxon>Lysinibacillus</taxon>
    </lineage>
</organism>
<name>A0ABQ5NLC0_9BACI</name>
<evidence type="ECO:0000256" key="1">
    <source>
        <dbReference type="SAM" id="Phobius"/>
    </source>
</evidence>
<gene>
    <name evidence="2" type="ORF">LYSBPC_19610</name>
</gene>